<dbReference type="CDD" id="cd04301">
    <property type="entry name" value="NAT_SF"/>
    <property type="match status" value="1"/>
</dbReference>
<evidence type="ECO:0000259" key="1">
    <source>
        <dbReference type="PROSITE" id="PS51186"/>
    </source>
</evidence>
<name>A0A3M6QXE3_9BURK</name>
<keyword evidence="3" id="KW-1185">Reference proteome</keyword>
<protein>
    <submittedName>
        <fullName evidence="2">N-acetyltransferase</fullName>
    </submittedName>
</protein>
<dbReference type="InterPro" id="IPR016181">
    <property type="entry name" value="Acyl_CoA_acyltransferase"/>
</dbReference>
<dbReference type="InterPro" id="IPR000182">
    <property type="entry name" value="GNAT_dom"/>
</dbReference>
<comment type="caution">
    <text evidence="2">The sequence shown here is derived from an EMBL/GenBank/DDBJ whole genome shotgun (WGS) entry which is preliminary data.</text>
</comment>
<dbReference type="OrthoDB" id="9157031at2"/>
<dbReference type="PROSITE" id="PS51186">
    <property type="entry name" value="GNAT"/>
    <property type="match status" value="1"/>
</dbReference>
<dbReference type="SUPFAM" id="SSF55729">
    <property type="entry name" value="Acyl-CoA N-acyltransferases (Nat)"/>
    <property type="match status" value="1"/>
</dbReference>
<gene>
    <name evidence="2" type="ORF">D8I35_00035</name>
</gene>
<proteinExistence type="predicted"/>
<dbReference type="GO" id="GO:0016747">
    <property type="term" value="F:acyltransferase activity, transferring groups other than amino-acyl groups"/>
    <property type="evidence" value="ECO:0007669"/>
    <property type="project" value="InterPro"/>
</dbReference>
<dbReference type="Proteomes" id="UP000278006">
    <property type="component" value="Unassembled WGS sequence"/>
</dbReference>
<keyword evidence="2" id="KW-0808">Transferase</keyword>
<evidence type="ECO:0000313" key="3">
    <source>
        <dbReference type="Proteomes" id="UP000278006"/>
    </source>
</evidence>
<dbReference type="Gene3D" id="3.40.630.30">
    <property type="match status" value="1"/>
</dbReference>
<feature type="domain" description="N-acetyltransferase" evidence="1">
    <location>
        <begin position="4"/>
        <end position="143"/>
    </location>
</feature>
<dbReference type="RefSeq" id="WP_122225701.1">
    <property type="nucleotide sequence ID" value="NZ_RDQO01000001.1"/>
</dbReference>
<dbReference type="Pfam" id="PF13673">
    <property type="entry name" value="Acetyltransf_10"/>
    <property type="match status" value="1"/>
</dbReference>
<sequence length="143" mass="16565">MDALEIVEWRSFDDESTFFAAMGRFFASPMVRRECGGYPLNDGPFYRWFILRSRHDRRVLGFISVERQEKVLHLRQGYVRAEVRGIGLFRELLTQALAHADSAGLDCSTRVQCASAPFLEKYGFVIKTTRGEWITMYRSNKNA</sequence>
<dbReference type="EMBL" id="RDQO01000001">
    <property type="protein sequence ID" value="RMX07581.1"/>
    <property type="molecule type" value="Genomic_DNA"/>
</dbReference>
<dbReference type="AlphaFoldDB" id="A0A3M6QXE3"/>
<evidence type="ECO:0000313" key="2">
    <source>
        <dbReference type="EMBL" id="RMX07581.1"/>
    </source>
</evidence>
<organism evidence="2 3">
    <name type="scientific">Corticibacter populi</name>
    <dbReference type="NCBI Taxonomy" id="1550736"/>
    <lineage>
        <taxon>Bacteria</taxon>
        <taxon>Pseudomonadati</taxon>
        <taxon>Pseudomonadota</taxon>
        <taxon>Betaproteobacteria</taxon>
        <taxon>Burkholderiales</taxon>
        <taxon>Comamonadaceae</taxon>
        <taxon>Corticibacter</taxon>
    </lineage>
</organism>
<accession>A0A3M6QXE3</accession>
<reference evidence="2 3" key="1">
    <citation type="submission" date="2018-10" db="EMBL/GenBank/DDBJ databases">
        <title>Draft genome of Cortibacter populi DSM10536.</title>
        <authorList>
            <person name="Bernier A.-M."/>
            <person name="Bernard K."/>
        </authorList>
    </citation>
    <scope>NUCLEOTIDE SEQUENCE [LARGE SCALE GENOMIC DNA]</scope>
    <source>
        <strain evidence="2 3">DSM 105136</strain>
    </source>
</reference>